<evidence type="ECO:0000256" key="3">
    <source>
        <dbReference type="ARBA" id="ARBA00022723"/>
    </source>
</evidence>
<feature type="compositionally biased region" description="Polar residues" evidence="13">
    <location>
        <begin position="34"/>
        <end position="50"/>
    </location>
</feature>
<dbReference type="Pfam" id="PF08797">
    <property type="entry name" value="HIRAN"/>
    <property type="match status" value="1"/>
</dbReference>
<feature type="domain" description="Helicase ATP-binding" evidence="15">
    <location>
        <begin position="337"/>
        <end position="515"/>
    </location>
</feature>
<dbReference type="Pfam" id="PF13923">
    <property type="entry name" value="zf-C3HC4_2"/>
    <property type="match status" value="1"/>
</dbReference>
<dbReference type="PANTHER" id="PTHR45626:SF11">
    <property type="entry name" value="FAMILY HELICASE, PUTATIVE (AFU_ORTHOLOGUE AFUA_5G06590)-RELATED"/>
    <property type="match status" value="1"/>
</dbReference>
<dbReference type="Gene3D" id="3.40.50.300">
    <property type="entry name" value="P-loop containing nucleotide triphosphate hydrolases"/>
    <property type="match status" value="1"/>
</dbReference>
<dbReference type="GO" id="GO:0004386">
    <property type="term" value="F:helicase activity"/>
    <property type="evidence" value="ECO:0007669"/>
    <property type="project" value="UniProtKB-KW"/>
</dbReference>
<sequence>MAGPKSAPKRTSSQVIDLTSDGEDAFEPVAKAPRSSQSGPRRSLNSQTSYEPWDDEDDGNELIASTQAAPADAESFELYGVMPSKVVGIRHYNGYANAGETVVLRREPENQYDRNAIRVLNVNREQVGHVPRQLAAKLAGYLDRQELFVEGTLAGWRGEFDIPLNVAMFGPSESNAKRELRDRMQKDRLNLDALKRRDAEEKKKRAAELKNVAKGKKPEKENNTQWANGAITVGDGDGPEDLDQLIDSSVSFNPREAGKVAEQYGAQEEQLLALPKEEQPKGISTQLLPFQLQGLAWLLEHESPQLPKEGGKDVVQLWKRPKKNMYTNIATNFSLQNQEPPLARGGILADDMGLGKTLQIISLIVKDMEKHGNVGPTLIVAPVSVMSNWSGQAELHVNKEWPLKVYTYHGPSRKKMKPEDFKGYDIVITTYGTLSVEYMPRGSKGPPKLPTKEGLYSFQWRRIVLDEGHNIRNPNTKNALAATAIDAHAKWALTGTPIINSLKDLFSLVKFIGLSGGLDKLEIFNSVLIRPMKDGQADAGILLQALMGTICLRRRKDMSFVDLKLPGLTEYVHHIELSTHEQKKYDALQDEARGMLSTYNKASNAGDSRKAMQTYRHLLEILLRLRQVCNHWKMCEGRVLDLMSLLEKGGKVSLTPDNVKALQDLLQLSIESREECPVCIDDLHDPVITPCGHFFGRSCIQRVIETQHKCPMCRNELQDENNLVGPAVECGDDASSGEEVGDQDTSAKTDGLMKLVDAMHKKDDTKIVIFSQWRRYLDIVEPRLAAQGYKTARLDGSMPAHARDRSLRQFDTDTGTTILLASLGVCAVGLNLVAANTVIMCDSWWAPAIEDQAVDRVHRLGQKRECTVWRLVVKGSVEERTLEVQGEKRKLMAVAMREGPERAGRKKKGGTVGDIQKLLS</sequence>
<evidence type="ECO:0000256" key="6">
    <source>
        <dbReference type="ARBA" id="ARBA00022801"/>
    </source>
</evidence>
<dbReference type="InterPro" id="IPR049730">
    <property type="entry name" value="SNF2/RAD54-like_C"/>
</dbReference>
<organism evidence="17 18">
    <name type="scientific">Elsinoe australis</name>
    <dbReference type="NCBI Taxonomy" id="40998"/>
    <lineage>
        <taxon>Eukaryota</taxon>
        <taxon>Fungi</taxon>
        <taxon>Dikarya</taxon>
        <taxon>Ascomycota</taxon>
        <taxon>Pezizomycotina</taxon>
        <taxon>Dothideomycetes</taxon>
        <taxon>Dothideomycetidae</taxon>
        <taxon>Myriangiales</taxon>
        <taxon>Elsinoaceae</taxon>
        <taxon>Elsinoe</taxon>
    </lineage>
</organism>
<gene>
    <name evidence="17" type="ORF">C1H76_5435</name>
</gene>
<dbReference type="CDD" id="cd18793">
    <property type="entry name" value="SF2_C_SNF"/>
    <property type="match status" value="1"/>
</dbReference>
<name>A0A4U7B4M7_9PEZI</name>
<evidence type="ECO:0000256" key="5">
    <source>
        <dbReference type="ARBA" id="ARBA00022771"/>
    </source>
</evidence>
<keyword evidence="3" id="KW-0479">Metal-binding</keyword>
<dbReference type="SMART" id="SM00487">
    <property type="entry name" value="DEXDc"/>
    <property type="match status" value="1"/>
</dbReference>
<dbReference type="PANTHER" id="PTHR45626">
    <property type="entry name" value="TRANSCRIPTION TERMINATION FACTOR 2-RELATED"/>
    <property type="match status" value="1"/>
</dbReference>
<accession>A0A4U7B4M7</accession>
<evidence type="ECO:0000313" key="17">
    <source>
        <dbReference type="EMBL" id="TKX22327.1"/>
    </source>
</evidence>
<dbReference type="InterPro" id="IPR014905">
    <property type="entry name" value="HIRAN"/>
</dbReference>
<dbReference type="InterPro" id="IPR001841">
    <property type="entry name" value="Znf_RING"/>
</dbReference>
<evidence type="ECO:0000256" key="11">
    <source>
        <dbReference type="PROSITE-ProRule" id="PRU00175"/>
    </source>
</evidence>
<keyword evidence="12" id="KW-0175">Coiled coil</keyword>
<dbReference type="SMART" id="SM00184">
    <property type="entry name" value="RING"/>
    <property type="match status" value="1"/>
</dbReference>
<dbReference type="InterPro" id="IPR001650">
    <property type="entry name" value="Helicase_C-like"/>
</dbReference>
<comment type="similarity">
    <text evidence="2">Belongs to the SNF2/RAD54 helicase family.</text>
</comment>
<comment type="subcellular location">
    <subcellularLocation>
        <location evidence="1">Nucleus</location>
    </subcellularLocation>
</comment>
<dbReference type="PROSITE" id="PS51194">
    <property type="entry name" value="HELICASE_CTER"/>
    <property type="match status" value="1"/>
</dbReference>
<dbReference type="Gene3D" id="3.40.50.10810">
    <property type="entry name" value="Tandem AAA-ATPase domain"/>
    <property type="match status" value="1"/>
</dbReference>
<feature type="region of interest" description="Disordered" evidence="13">
    <location>
        <begin position="898"/>
        <end position="920"/>
    </location>
</feature>
<keyword evidence="9" id="KW-0067">ATP-binding</keyword>
<dbReference type="InterPro" id="IPR013083">
    <property type="entry name" value="Znf_RING/FYVE/PHD"/>
</dbReference>
<evidence type="ECO:0000256" key="10">
    <source>
        <dbReference type="ARBA" id="ARBA00023242"/>
    </source>
</evidence>
<feature type="domain" description="Helicase C-terminal" evidence="16">
    <location>
        <begin position="751"/>
        <end position="900"/>
    </location>
</feature>
<keyword evidence="8" id="KW-0862">Zinc</keyword>
<protein>
    <submittedName>
        <fullName evidence="17">DNA repair protein RAD5-like protein</fullName>
    </submittedName>
</protein>
<evidence type="ECO:0000256" key="1">
    <source>
        <dbReference type="ARBA" id="ARBA00004123"/>
    </source>
</evidence>
<dbReference type="InterPro" id="IPR027417">
    <property type="entry name" value="P-loop_NTPase"/>
</dbReference>
<evidence type="ECO:0000256" key="13">
    <source>
        <dbReference type="SAM" id="MobiDB-lite"/>
    </source>
</evidence>
<dbReference type="Gene3D" id="3.30.70.2330">
    <property type="match status" value="1"/>
</dbReference>
<evidence type="ECO:0000256" key="2">
    <source>
        <dbReference type="ARBA" id="ARBA00007025"/>
    </source>
</evidence>
<comment type="caution">
    <text evidence="17">The sequence shown here is derived from an EMBL/GenBank/DDBJ whole genome shotgun (WGS) entry which is preliminary data.</text>
</comment>
<dbReference type="InterPro" id="IPR038718">
    <property type="entry name" value="SNF2-like_sf"/>
</dbReference>
<dbReference type="SUPFAM" id="SSF52540">
    <property type="entry name" value="P-loop containing nucleoside triphosphate hydrolases"/>
    <property type="match status" value="2"/>
</dbReference>
<evidence type="ECO:0000313" key="18">
    <source>
        <dbReference type="Proteomes" id="UP000308133"/>
    </source>
</evidence>
<evidence type="ECO:0000256" key="9">
    <source>
        <dbReference type="ARBA" id="ARBA00022840"/>
    </source>
</evidence>
<dbReference type="GO" id="GO:0008094">
    <property type="term" value="F:ATP-dependent activity, acting on DNA"/>
    <property type="evidence" value="ECO:0007669"/>
    <property type="project" value="TreeGrafter"/>
</dbReference>
<dbReference type="GO" id="GO:0008270">
    <property type="term" value="F:zinc ion binding"/>
    <property type="evidence" value="ECO:0007669"/>
    <property type="project" value="UniProtKB-KW"/>
</dbReference>
<dbReference type="Pfam" id="PF00176">
    <property type="entry name" value="SNF2-rel_dom"/>
    <property type="match status" value="1"/>
</dbReference>
<dbReference type="InterPro" id="IPR050628">
    <property type="entry name" value="SNF2_RAD54_helicase_TF"/>
</dbReference>
<evidence type="ECO:0000259" key="14">
    <source>
        <dbReference type="PROSITE" id="PS50089"/>
    </source>
</evidence>
<evidence type="ECO:0000256" key="12">
    <source>
        <dbReference type="SAM" id="Coils"/>
    </source>
</evidence>
<feature type="domain" description="RING-type" evidence="14">
    <location>
        <begin position="676"/>
        <end position="714"/>
    </location>
</feature>
<dbReference type="Gene3D" id="3.30.40.10">
    <property type="entry name" value="Zinc/RING finger domain, C3HC4 (zinc finger)"/>
    <property type="match status" value="1"/>
</dbReference>
<dbReference type="PROSITE" id="PS50089">
    <property type="entry name" value="ZF_RING_2"/>
    <property type="match status" value="1"/>
</dbReference>
<dbReference type="EMBL" id="PTQR01000067">
    <property type="protein sequence ID" value="TKX22327.1"/>
    <property type="molecule type" value="Genomic_DNA"/>
</dbReference>
<dbReference type="CDD" id="cd18008">
    <property type="entry name" value="DEXDc_SHPRH-like"/>
    <property type="match status" value="1"/>
</dbReference>
<dbReference type="Pfam" id="PF00271">
    <property type="entry name" value="Helicase_C"/>
    <property type="match status" value="1"/>
</dbReference>
<evidence type="ECO:0000259" key="15">
    <source>
        <dbReference type="PROSITE" id="PS51192"/>
    </source>
</evidence>
<dbReference type="SMART" id="SM00490">
    <property type="entry name" value="HELICc"/>
    <property type="match status" value="1"/>
</dbReference>
<evidence type="ECO:0000256" key="4">
    <source>
        <dbReference type="ARBA" id="ARBA00022741"/>
    </source>
</evidence>
<dbReference type="SUPFAM" id="SSF57850">
    <property type="entry name" value="RING/U-box"/>
    <property type="match status" value="1"/>
</dbReference>
<dbReference type="InterPro" id="IPR000330">
    <property type="entry name" value="SNF2_N"/>
</dbReference>
<evidence type="ECO:0000256" key="7">
    <source>
        <dbReference type="ARBA" id="ARBA00022806"/>
    </source>
</evidence>
<keyword evidence="7" id="KW-0347">Helicase</keyword>
<dbReference type="GO" id="GO:0003676">
    <property type="term" value="F:nucleic acid binding"/>
    <property type="evidence" value="ECO:0007669"/>
    <property type="project" value="InterPro"/>
</dbReference>
<evidence type="ECO:0000256" key="8">
    <source>
        <dbReference type="ARBA" id="ARBA00022833"/>
    </source>
</evidence>
<keyword evidence="6" id="KW-0378">Hydrolase</keyword>
<keyword evidence="5 11" id="KW-0863">Zinc-finger</keyword>
<keyword evidence="4" id="KW-0547">Nucleotide-binding</keyword>
<feature type="region of interest" description="Disordered" evidence="13">
    <location>
        <begin position="1"/>
        <end position="59"/>
    </location>
</feature>
<feature type="coiled-coil region" evidence="12">
    <location>
        <begin position="177"/>
        <end position="216"/>
    </location>
</feature>
<dbReference type="GO" id="GO:0016818">
    <property type="term" value="F:hydrolase activity, acting on acid anhydrides, in phosphorus-containing anhydrides"/>
    <property type="evidence" value="ECO:0007669"/>
    <property type="project" value="InterPro"/>
</dbReference>
<proteinExistence type="inferred from homology"/>
<reference evidence="17 18" key="1">
    <citation type="submission" date="2018-02" db="EMBL/GenBank/DDBJ databases">
        <title>Draft genome sequences of Elsinoe sp., causing black scab on jojoba.</title>
        <authorList>
            <person name="Stodart B."/>
            <person name="Jeffress S."/>
            <person name="Ash G."/>
            <person name="Arun Chinnappa K."/>
        </authorList>
    </citation>
    <scope>NUCLEOTIDE SEQUENCE [LARGE SCALE GENOMIC DNA]</scope>
    <source>
        <strain evidence="17 18">Hillstone_2</strain>
    </source>
</reference>
<dbReference type="GO" id="GO:0005634">
    <property type="term" value="C:nucleus"/>
    <property type="evidence" value="ECO:0007669"/>
    <property type="project" value="UniProtKB-SubCell"/>
</dbReference>
<dbReference type="SMART" id="SM00910">
    <property type="entry name" value="HIRAN"/>
    <property type="match status" value="1"/>
</dbReference>
<dbReference type="PROSITE" id="PS51192">
    <property type="entry name" value="HELICASE_ATP_BIND_1"/>
    <property type="match status" value="1"/>
</dbReference>
<dbReference type="AlphaFoldDB" id="A0A4U7B4M7"/>
<dbReference type="Proteomes" id="UP000308133">
    <property type="component" value="Unassembled WGS sequence"/>
</dbReference>
<dbReference type="GO" id="GO:0006281">
    <property type="term" value="P:DNA repair"/>
    <property type="evidence" value="ECO:0007669"/>
    <property type="project" value="TreeGrafter"/>
</dbReference>
<keyword evidence="10" id="KW-0539">Nucleus</keyword>
<dbReference type="GO" id="GO:0005524">
    <property type="term" value="F:ATP binding"/>
    <property type="evidence" value="ECO:0007669"/>
    <property type="project" value="UniProtKB-KW"/>
</dbReference>
<evidence type="ECO:0000259" key="16">
    <source>
        <dbReference type="PROSITE" id="PS51194"/>
    </source>
</evidence>
<dbReference type="InterPro" id="IPR014001">
    <property type="entry name" value="Helicase_ATP-bd"/>
</dbReference>